<dbReference type="InterPro" id="IPR012337">
    <property type="entry name" value="RNaseH-like_sf"/>
</dbReference>
<evidence type="ECO:0000259" key="1">
    <source>
        <dbReference type="PROSITE" id="PS50879"/>
    </source>
</evidence>
<gene>
    <name evidence="2" type="ORF">IV67_GL000134</name>
</gene>
<dbReference type="GO" id="GO:0003676">
    <property type="term" value="F:nucleic acid binding"/>
    <property type="evidence" value="ECO:0007669"/>
    <property type="project" value="InterPro"/>
</dbReference>
<dbReference type="Pfam" id="PF13456">
    <property type="entry name" value="RVT_3"/>
    <property type="match status" value="1"/>
</dbReference>
<dbReference type="PROSITE" id="PS50879">
    <property type="entry name" value="RNASE_H_1"/>
    <property type="match status" value="1"/>
</dbReference>
<dbReference type="GO" id="GO:0004523">
    <property type="term" value="F:RNA-DNA hybrid ribonuclease activity"/>
    <property type="evidence" value="ECO:0007669"/>
    <property type="project" value="InterPro"/>
</dbReference>
<dbReference type="InterPro" id="IPR002156">
    <property type="entry name" value="RNaseH_domain"/>
</dbReference>
<dbReference type="AlphaFoldDB" id="A0A0R2JH14"/>
<dbReference type="InterPro" id="IPR036397">
    <property type="entry name" value="RNaseH_sf"/>
</dbReference>
<dbReference type="CDD" id="cd09279">
    <property type="entry name" value="RNase_HI_like"/>
    <property type="match status" value="1"/>
</dbReference>
<keyword evidence="3" id="KW-1185">Reference proteome</keyword>
<organism evidence="2 3">
    <name type="scientific">Weissella minor</name>
    <dbReference type="NCBI Taxonomy" id="1620"/>
    <lineage>
        <taxon>Bacteria</taxon>
        <taxon>Bacillati</taxon>
        <taxon>Bacillota</taxon>
        <taxon>Bacilli</taxon>
        <taxon>Lactobacillales</taxon>
        <taxon>Lactobacillaceae</taxon>
        <taxon>Weissella</taxon>
    </lineage>
</organism>
<accession>A0A0R2JH14</accession>
<comment type="caution">
    <text evidence="2">The sequence shown here is derived from an EMBL/GenBank/DDBJ whole genome shotgun (WGS) entry which is preliminary data.</text>
</comment>
<dbReference type="PANTHER" id="PTHR47723">
    <property type="entry name" value="OS05G0353850 PROTEIN"/>
    <property type="match status" value="1"/>
</dbReference>
<feature type="domain" description="RNase H type-1" evidence="1">
    <location>
        <begin position="1"/>
        <end position="129"/>
    </location>
</feature>
<reference evidence="2 3" key="1">
    <citation type="journal article" date="2015" name="Genome Announc.">
        <title>Expanding the biotechnology potential of lactobacilli through comparative genomics of 213 strains and associated genera.</title>
        <authorList>
            <person name="Sun Z."/>
            <person name="Harris H.M."/>
            <person name="McCann A."/>
            <person name="Guo C."/>
            <person name="Argimon S."/>
            <person name="Zhang W."/>
            <person name="Yang X."/>
            <person name="Jeffery I.B."/>
            <person name="Cooney J.C."/>
            <person name="Kagawa T.F."/>
            <person name="Liu W."/>
            <person name="Song Y."/>
            <person name="Salvetti E."/>
            <person name="Wrobel A."/>
            <person name="Rasinkangas P."/>
            <person name="Parkhill J."/>
            <person name="Rea M.C."/>
            <person name="O'Sullivan O."/>
            <person name="Ritari J."/>
            <person name="Douillard F.P."/>
            <person name="Paul Ross R."/>
            <person name="Yang R."/>
            <person name="Briner A.E."/>
            <person name="Felis G.E."/>
            <person name="de Vos W.M."/>
            <person name="Barrangou R."/>
            <person name="Klaenhammer T.R."/>
            <person name="Caufield P.W."/>
            <person name="Cui Y."/>
            <person name="Zhang H."/>
            <person name="O'Toole P.W."/>
        </authorList>
    </citation>
    <scope>NUCLEOTIDE SEQUENCE [LARGE SCALE GENOMIC DNA]</scope>
    <source>
        <strain evidence="2 3">DSM 20014</strain>
    </source>
</reference>
<evidence type="ECO:0000313" key="3">
    <source>
        <dbReference type="Proteomes" id="UP000051673"/>
    </source>
</evidence>
<evidence type="ECO:0000313" key="2">
    <source>
        <dbReference type="EMBL" id="KRN76632.1"/>
    </source>
</evidence>
<dbReference type="Proteomes" id="UP000051673">
    <property type="component" value="Unassembled WGS sequence"/>
</dbReference>
<dbReference type="RefSeq" id="WP_236698247.1">
    <property type="nucleotide sequence ID" value="NZ_JQCD01000024.1"/>
</dbReference>
<name>A0A0R2JH14_9LACO</name>
<dbReference type="SUPFAM" id="SSF53098">
    <property type="entry name" value="Ribonuclease H-like"/>
    <property type="match status" value="1"/>
</dbReference>
<dbReference type="STRING" id="1620.IV67_GL000134"/>
<dbReference type="PANTHER" id="PTHR47723:SF19">
    <property type="entry name" value="POLYNUCLEOTIDYL TRANSFERASE, RIBONUCLEASE H-LIKE SUPERFAMILY PROTEIN"/>
    <property type="match status" value="1"/>
</dbReference>
<dbReference type="Gene3D" id="3.30.420.10">
    <property type="entry name" value="Ribonuclease H-like superfamily/Ribonuclease H"/>
    <property type="match status" value="1"/>
</dbReference>
<protein>
    <recommendedName>
        <fullName evidence="1">RNase H type-1 domain-containing protein</fullName>
    </recommendedName>
</protein>
<sequence length="129" mass="14422">MIFKIYVDAATRGQNGPSSAGVLILTQQQQFQFKRSLPEMNNHLAEFKAMAFALECVANMAQADDTLMLNGDSKIVIDALSKGYAKHFMDELRHINTQLEPYANVIVNWIPEKQNHGAHQLAQQALPPL</sequence>
<dbReference type="EMBL" id="JQCD01000024">
    <property type="protein sequence ID" value="KRN76632.1"/>
    <property type="molecule type" value="Genomic_DNA"/>
</dbReference>
<proteinExistence type="predicted"/>
<dbReference type="InterPro" id="IPR053151">
    <property type="entry name" value="RNase_H-like"/>
</dbReference>
<dbReference type="PATRIC" id="fig|1620.3.peg.139"/>